<dbReference type="InterPro" id="IPR036196">
    <property type="entry name" value="Ptyr_pPase_sf"/>
</dbReference>
<sequence length="210" mass="22466">MSESTAPRLLIVCTANAIRSPFVEHLLRARLVEMGGAEVQIRSAGAAARPGMPAEPNVVEVGRAHGIHLDDHRTRLLDESMLSPGTTVLCAEAAHRRTVLDMRPGSLDTTFTVREFARLLGDEGPPAGAGWESLIRAAAQLRTRVRRGSAREDDLVDPIGQPPTVWAEFERQAVGAVETIAHAVAAAVVDGGDGPAIPLTRRALRARRTP</sequence>
<dbReference type="SMART" id="SM00226">
    <property type="entry name" value="LMWPc"/>
    <property type="match status" value="1"/>
</dbReference>
<dbReference type="InterPro" id="IPR023485">
    <property type="entry name" value="Ptyr_pPase"/>
</dbReference>
<accession>A0ABW9GH60</accession>
<dbReference type="Proteomes" id="UP001630303">
    <property type="component" value="Unassembled WGS sequence"/>
</dbReference>
<dbReference type="RefSeq" id="WP_408905737.1">
    <property type="nucleotide sequence ID" value="NZ_JAROCE010000003.1"/>
</dbReference>
<protein>
    <recommendedName>
        <fullName evidence="1">Phosphotyrosine protein phosphatase I domain-containing protein</fullName>
    </recommendedName>
</protein>
<feature type="domain" description="Phosphotyrosine protein phosphatase I" evidence="1">
    <location>
        <begin position="7"/>
        <end position="151"/>
    </location>
</feature>
<dbReference type="PANTHER" id="PTHR11717:SF31">
    <property type="entry name" value="LOW MOLECULAR WEIGHT PROTEIN-TYROSINE-PHOSPHATASE ETP-RELATED"/>
    <property type="match status" value="1"/>
</dbReference>
<comment type="caution">
    <text evidence="2">The sequence shown here is derived from an EMBL/GenBank/DDBJ whole genome shotgun (WGS) entry which is preliminary data.</text>
</comment>
<dbReference type="EMBL" id="JAROCE010000003">
    <property type="protein sequence ID" value="MFM2721132.1"/>
    <property type="molecule type" value="Genomic_DNA"/>
</dbReference>
<evidence type="ECO:0000313" key="3">
    <source>
        <dbReference type="Proteomes" id="UP001630303"/>
    </source>
</evidence>
<proteinExistence type="predicted"/>
<keyword evidence="3" id="KW-1185">Reference proteome</keyword>
<dbReference type="InterPro" id="IPR050438">
    <property type="entry name" value="LMW_PTPase"/>
</dbReference>
<gene>
    <name evidence="2" type="ORF">P5G46_11510</name>
</gene>
<reference evidence="2 3" key="1">
    <citation type="submission" date="2023-03" db="EMBL/GenBank/DDBJ databases">
        <title>MT1 and MT2 Draft Genomes of Novel Species.</title>
        <authorList>
            <person name="Venkateswaran K."/>
        </authorList>
    </citation>
    <scope>NUCLEOTIDE SEQUENCE [LARGE SCALE GENOMIC DNA]</scope>
    <source>
        <strain evidence="2 3">IF8SW-P5</strain>
    </source>
</reference>
<organism evidence="2 3">
    <name type="scientific">Microbacterium mcarthurae</name>
    <dbReference type="NCBI Taxonomy" id="3035918"/>
    <lineage>
        <taxon>Bacteria</taxon>
        <taxon>Bacillati</taxon>
        <taxon>Actinomycetota</taxon>
        <taxon>Actinomycetes</taxon>
        <taxon>Micrococcales</taxon>
        <taxon>Microbacteriaceae</taxon>
        <taxon>Microbacterium</taxon>
    </lineage>
</organism>
<name>A0ABW9GH60_9MICO</name>
<dbReference type="Pfam" id="PF01451">
    <property type="entry name" value="LMWPc"/>
    <property type="match status" value="1"/>
</dbReference>
<dbReference type="Gene3D" id="3.40.50.2300">
    <property type="match status" value="1"/>
</dbReference>
<dbReference type="SUPFAM" id="SSF52788">
    <property type="entry name" value="Phosphotyrosine protein phosphatases I"/>
    <property type="match status" value="1"/>
</dbReference>
<dbReference type="PANTHER" id="PTHR11717">
    <property type="entry name" value="LOW MOLECULAR WEIGHT PROTEIN TYROSINE PHOSPHATASE"/>
    <property type="match status" value="1"/>
</dbReference>
<evidence type="ECO:0000313" key="2">
    <source>
        <dbReference type="EMBL" id="MFM2721132.1"/>
    </source>
</evidence>
<evidence type="ECO:0000259" key="1">
    <source>
        <dbReference type="SMART" id="SM00226"/>
    </source>
</evidence>